<reference evidence="3 4" key="1">
    <citation type="journal article" date="2019" name="Sci. Rep.">
        <title>A high-quality genome of Eragrostis curvula grass provides insights into Poaceae evolution and supports new strategies to enhance forage quality.</title>
        <authorList>
            <person name="Carballo J."/>
            <person name="Santos B.A.C.M."/>
            <person name="Zappacosta D."/>
            <person name="Garbus I."/>
            <person name="Selva J.P."/>
            <person name="Gallo C.A."/>
            <person name="Diaz A."/>
            <person name="Albertini E."/>
            <person name="Caccamo M."/>
            <person name="Echenique V."/>
        </authorList>
    </citation>
    <scope>NUCLEOTIDE SEQUENCE [LARGE SCALE GENOMIC DNA]</scope>
    <source>
        <strain evidence="4">cv. Victoria</strain>
        <tissue evidence="3">Leaf</tissue>
    </source>
</reference>
<feature type="domain" description="KIB1-4 beta-propeller" evidence="2">
    <location>
        <begin position="105"/>
        <end position="386"/>
    </location>
</feature>
<dbReference type="OrthoDB" id="642536at2759"/>
<dbReference type="InterPro" id="IPR005174">
    <property type="entry name" value="KIB1-4_b-propeller"/>
</dbReference>
<dbReference type="PANTHER" id="PTHR44259:SF114">
    <property type="entry name" value="OS06G0707300 PROTEIN"/>
    <property type="match status" value="1"/>
</dbReference>
<sequence length="407" mass="43791">MAAASSTSPNTDDASSGGRTNLPLNITEKILRCISPLESAHLAAVCQPWATTVSARLAGPFAPHLFLLMPPEHKSDRSGLIVPVSLDGAVRPPAAIPARVRKADTLGLDCIGATPSGRVAFLPYLSSGIVFLVNPVTGVSRWIDMRMPKGGPKQVLASAAGACAGGGSGGVDALLSIYDNFSLVFSWRAAGAGCDDGVWNSSAVEKARPWLTSESIVSLARRNNFFYVLHEKGSVSVIDAGVPPPPRMDPVIILTGRGSGGDQLQQFATPLTNLSDARLVESDGEILLVRRLVEFKELAVPTCEHNRLDLVVVGFEVYRLDVEHRRWTKVEELADDQAIFVSPESSFAVRASQTAGCRSNCIYYVRKKRCCSLCNTDRGNTCWGVYSMEKQAVLFEHDLVETGSYEI</sequence>
<dbReference type="Gramene" id="TVU32633">
    <property type="protein sequence ID" value="TVU32633"/>
    <property type="gene ID" value="EJB05_24373"/>
</dbReference>
<evidence type="ECO:0000256" key="1">
    <source>
        <dbReference type="SAM" id="MobiDB-lite"/>
    </source>
</evidence>
<protein>
    <recommendedName>
        <fullName evidence="2">KIB1-4 beta-propeller domain-containing protein</fullName>
    </recommendedName>
</protein>
<keyword evidence="4" id="KW-1185">Reference proteome</keyword>
<feature type="region of interest" description="Disordered" evidence="1">
    <location>
        <begin position="1"/>
        <end position="20"/>
    </location>
</feature>
<dbReference type="AlphaFoldDB" id="A0A5J9V9A6"/>
<name>A0A5J9V9A6_9POAL</name>
<dbReference type="InterPro" id="IPR050942">
    <property type="entry name" value="F-box_BR-signaling"/>
</dbReference>
<evidence type="ECO:0000313" key="4">
    <source>
        <dbReference type="Proteomes" id="UP000324897"/>
    </source>
</evidence>
<organism evidence="3 4">
    <name type="scientific">Eragrostis curvula</name>
    <name type="common">weeping love grass</name>
    <dbReference type="NCBI Taxonomy" id="38414"/>
    <lineage>
        <taxon>Eukaryota</taxon>
        <taxon>Viridiplantae</taxon>
        <taxon>Streptophyta</taxon>
        <taxon>Embryophyta</taxon>
        <taxon>Tracheophyta</taxon>
        <taxon>Spermatophyta</taxon>
        <taxon>Magnoliopsida</taxon>
        <taxon>Liliopsida</taxon>
        <taxon>Poales</taxon>
        <taxon>Poaceae</taxon>
        <taxon>PACMAD clade</taxon>
        <taxon>Chloridoideae</taxon>
        <taxon>Eragrostideae</taxon>
        <taxon>Eragrostidinae</taxon>
        <taxon>Eragrostis</taxon>
    </lineage>
</organism>
<dbReference type="Pfam" id="PF03478">
    <property type="entry name" value="Beta-prop_KIB1-4"/>
    <property type="match status" value="1"/>
</dbReference>
<dbReference type="EMBL" id="RWGY01000011">
    <property type="protein sequence ID" value="TVU32633.1"/>
    <property type="molecule type" value="Genomic_DNA"/>
</dbReference>
<comment type="caution">
    <text evidence="3">The sequence shown here is derived from an EMBL/GenBank/DDBJ whole genome shotgun (WGS) entry which is preliminary data.</text>
</comment>
<proteinExistence type="predicted"/>
<evidence type="ECO:0000259" key="2">
    <source>
        <dbReference type="Pfam" id="PF03478"/>
    </source>
</evidence>
<gene>
    <name evidence="3" type="ORF">EJB05_24373</name>
</gene>
<evidence type="ECO:0000313" key="3">
    <source>
        <dbReference type="EMBL" id="TVU32633.1"/>
    </source>
</evidence>
<dbReference type="PANTHER" id="PTHR44259">
    <property type="entry name" value="OS07G0183000 PROTEIN-RELATED"/>
    <property type="match status" value="1"/>
</dbReference>
<feature type="non-terminal residue" evidence="3">
    <location>
        <position position="1"/>
    </location>
</feature>
<dbReference type="Proteomes" id="UP000324897">
    <property type="component" value="Chromosome 1"/>
</dbReference>
<accession>A0A5J9V9A6</accession>